<accession>A0A1I5RSG4</accession>
<name>A0A1I5RSG4_9RHOB</name>
<dbReference type="RefSeq" id="WP_218153091.1">
    <property type="nucleotide sequence ID" value="NZ_FOXA01000009.1"/>
</dbReference>
<dbReference type="STRING" id="441119.SAMN04488047_10961"/>
<reference evidence="3 4" key="1">
    <citation type="submission" date="2016-10" db="EMBL/GenBank/DDBJ databases">
        <authorList>
            <person name="de Groot N.N."/>
        </authorList>
    </citation>
    <scope>NUCLEOTIDE SEQUENCE [LARGE SCALE GENOMIC DNA]</scope>
    <source>
        <strain evidence="3 4">DSM 19547</strain>
    </source>
</reference>
<feature type="signal peptide" evidence="2">
    <location>
        <begin position="1"/>
        <end position="19"/>
    </location>
</feature>
<feature type="region of interest" description="Disordered" evidence="1">
    <location>
        <begin position="22"/>
        <end position="76"/>
    </location>
</feature>
<sequence length="99" mass="9675">MRAFALTFAALLCAAPAAAQQNRAAAAPDGGLEGPPSQIAQVGAGVTNGSTTGYSGPDTGGGGEPPPPSPELCEGYGETARTWCLSVIMGDPPAGGEMQ</sequence>
<evidence type="ECO:0000256" key="1">
    <source>
        <dbReference type="SAM" id="MobiDB-lite"/>
    </source>
</evidence>
<dbReference type="AlphaFoldDB" id="A0A1I5RSG4"/>
<keyword evidence="2" id="KW-0732">Signal</keyword>
<keyword evidence="4" id="KW-1185">Reference proteome</keyword>
<dbReference type="EMBL" id="FOXA01000009">
    <property type="protein sequence ID" value="SFP61320.1"/>
    <property type="molecule type" value="Genomic_DNA"/>
</dbReference>
<evidence type="ECO:0000256" key="2">
    <source>
        <dbReference type="SAM" id="SignalP"/>
    </source>
</evidence>
<proteinExistence type="predicted"/>
<evidence type="ECO:0000313" key="3">
    <source>
        <dbReference type="EMBL" id="SFP61320.1"/>
    </source>
</evidence>
<feature type="chain" id="PRO_5011711006" evidence="2">
    <location>
        <begin position="20"/>
        <end position="99"/>
    </location>
</feature>
<organism evidence="3 4">
    <name type="scientific">Tranquillimonas alkanivorans</name>
    <dbReference type="NCBI Taxonomy" id="441119"/>
    <lineage>
        <taxon>Bacteria</taxon>
        <taxon>Pseudomonadati</taxon>
        <taxon>Pseudomonadota</taxon>
        <taxon>Alphaproteobacteria</taxon>
        <taxon>Rhodobacterales</taxon>
        <taxon>Roseobacteraceae</taxon>
        <taxon>Tranquillimonas</taxon>
    </lineage>
</organism>
<evidence type="ECO:0000313" key="4">
    <source>
        <dbReference type="Proteomes" id="UP000199356"/>
    </source>
</evidence>
<protein>
    <submittedName>
        <fullName evidence="3">Uncharacterized protein</fullName>
    </submittedName>
</protein>
<gene>
    <name evidence="3" type="ORF">SAMN04488047_10961</name>
</gene>
<dbReference type="Proteomes" id="UP000199356">
    <property type="component" value="Unassembled WGS sequence"/>
</dbReference>